<name>A0ABD5R629_9EURY</name>
<dbReference type="PROSITE" id="PS51257">
    <property type="entry name" value="PROKAR_LIPOPROTEIN"/>
    <property type="match status" value="1"/>
</dbReference>
<protein>
    <recommendedName>
        <fullName evidence="3">Lipoprotein</fullName>
    </recommendedName>
</protein>
<gene>
    <name evidence="1" type="ORF">ACFPJ5_00420</name>
</gene>
<evidence type="ECO:0000313" key="1">
    <source>
        <dbReference type="EMBL" id="MFC5365385.1"/>
    </source>
</evidence>
<dbReference type="Proteomes" id="UP001596201">
    <property type="component" value="Unassembled WGS sequence"/>
</dbReference>
<dbReference type="AlphaFoldDB" id="A0ABD5R629"/>
<proteinExistence type="predicted"/>
<accession>A0ABD5R629</accession>
<comment type="caution">
    <text evidence="1">The sequence shown here is derived from an EMBL/GenBank/DDBJ whole genome shotgun (WGS) entry which is preliminary data.</text>
</comment>
<dbReference type="EMBL" id="JBHSKX010000001">
    <property type="protein sequence ID" value="MFC5365385.1"/>
    <property type="molecule type" value="Genomic_DNA"/>
</dbReference>
<sequence>MLDRRHTLRLVAGGTGTLARTAALAGSTSLAGCAGPLLTPTYRIHSLGAFNRDRDPHDLTLRIDRRDEMVYEETVRLDAMRDGEVGGAAFTGDWPRDRGPWVLSARVDENDWAAIGPDLREGQADCYSIRYLINEEGLLTPFTESCADLGVETTGSESE</sequence>
<evidence type="ECO:0000313" key="2">
    <source>
        <dbReference type="Proteomes" id="UP001596201"/>
    </source>
</evidence>
<organism evidence="1 2">
    <name type="scientific">Salinirubrum litoreum</name>
    <dbReference type="NCBI Taxonomy" id="1126234"/>
    <lineage>
        <taxon>Archaea</taxon>
        <taxon>Methanobacteriati</taxon>
        <taxon>Methanobacteriota</taxon>
        <taxon>Stenosarchaea group</taxon>
        <taxon>Halobacteria</taxon>
        <taxon>Halobacteriales</taxon>
        <taxon>Haloferacaceae</taxon>
        <taxon>Salinirubrum</taxon>
    </lineage>
</organism>
<dbReference type="RefSeq" id="WP_227229321.1">
    <property type="nucleotide sequence ID" value="NZ_JAJCVJ010000001.1"/>
</dbReference>
<keyword evidence="2" id="KW-1185">Reference proteome</keyword>
<reference evidence="1 2" key="1">
    <citation type="journal article" date="2019" name="Int. J. Syst. Evol. Microbiol.">
        <title>The Global Catalogue of Microorganisms (GCM) 10K type strain sequencing project: providing services to taxonomists for standard genome sequencing and annotation.</title>
        <authorList>
            <consortium name="The Broad Institute Genomics Platform"/>
            <consortium name="The Broad Institute Genome Sequencing Center for Infectious Disease"/>
            <person name="Wu L."/>
            <person name="Ma J."/>
        </authorList>
    </citation>
    <scope>NUCLEOTIDE SEQUENCE [LARGE SCALE GENOMIC DNA]</scope>
    <source>
        <strain evidence="1 2">CGMCC 1.12237</strain>
    </source>
</reference>
<evidence type="ECO:0008006" key="3">
    <source>
        <dbReference type="Google" id="ProtNLM"/>
    </source>
</evidence>